<dbReference type="AlphaFoldDB" id="A0A6L4WU02"/>
<sequence length="189" mass="22282">MKTIREKISFRIYKKGRKWIQCYINYKIGEKEFSHQGKVLINDYLKTKNVGEWVNNLPAEISAKENDFSYNQRIEYTATAIESNPELPIFYFGKYKFENISSVSEKDLGYLIFMKDKTEGTVRDEILNALSDYKIIESFKDLYLYGLDVRRDQNLNPSPSTLEGFELFSQESFDDHDGCLVQRDIYKKI</sequence>
<name>A0A6L4WU02_9BACT</name>
<accession>A0A6L4WU02</accession>
<dbReference type="Proteomes" id="UP000472839">
    <property type="component" value="Unassembled WGS sequence"/>
</dbReference>
<proteinExistence type="predicted"/>
<dbReference type="RefSeq" id="WP_152279720.1">
    <property type="nucleotide sequence ID" value="NZ_WFKK01000012.1"/>
</dbReference>
<evidence type="ECO:0000313" key="1">
    <source>
        <dbReference type="EMBL" id="KAB7889556.1"/>
    </source>
</evidence>
<gene>
    <name evidence="1" type="ORF">GBG19_05735</name>
</gene>
<evidence type="ECO:0000313" key="2">
    <source>
        <dbReference type="Proteomes" id="UP000472839"/>
    </source>
</evidence>
<dbReference type="EMBL" id="WFKK01000012">
    <property type="protein sequence ID" value="KAB7889556.1"/>
    <property type="molecule type" value="Genomic_DNA"/>
</dbReference>
<protein>
    <submittedName>
        <fullName evidence="1">Uncharacterized protein</fullName>
    </submittedName>
</protein>
<organism evidence="1 2">
    <name type="scientific">Poseidonibacter ostreae</name>
    <dbReference type="NCBI Taxonomy" id="2654171"/>
    <lineage>
        <taxon>Bacteria</taxon>
        <taxon>Pseudomonadati</taxon>
        <taxon>Campylobacterota</taxon>
        <taxon>Epsilonproteobacteria</taxon>
        <taxon>Campylobacterales</taxon>
        <taxon>Arcobacteraceae</taxon>
        <taxon>Poseidonibacter</taxon>
    </lineage>
</organism>
<comment type="caution">
    <text evidence="1">The sequence shown here is derived from an EMBL/GenBank/DDBJ whole genome shotgun (WGS) entry which is preliminary data.</text>
</comment>
<reference evidence="1 2" key="1">
    <citation type="submission" date="2019-10" db="EMBL/GenBank/DDBJ databases">
        <title>Poseidonibacter ostreae sp. nov., isolated from the gut of the Ostrea denselamellosa.</title>
        <authorList>
            <person name="Choi A."/>
        </authorList>
    </citation>
    <scope>NUCLEOTIDE SEQUENCE [LARGE SCALE GENOMIC DNA]</scope>
    <source>
        <strain evidence="1 2">SJOD-M-33</strain>
    </source>
</reference>